<dbReference type="PANTHER" id="PTHR43701:SF2">
    <property type="entry name" value="MEMBRANE TRANSPORTER PROTEIN YJNA-RELATED"/>
    <property type="match status" value="1"/>
</dbReference>
<keyword evidence="5 6" id="KW-0472">Membrane</keyword>
<feature type="transmembrane region" description="Helical" evidence="6">
    <location>
        <begin position="105"/>
        <end position="122"/>
    </location>
</feature>
<keyword evidence="8" id="KW-1185">Reference proteome</keyword>
<accession>A0ABV9T9N8</accession>
<comment type="subcellular location">
    <subcellularLocation>
        <location evidence="6">Cell membrane</location>
        <topology evidence="6">Multi-pass membrane protein</topology>
    </subcellularLocation>
    <subcellularLocation>
        <location evidence="1">Membrane</location>
        <topology evidence="1">Multi-pass membrane protein</topology>
    </subcellularLocation>
</comment>
<name>A0ABV9T9N8_9GAMM</name>
<dbReference type="Pfam" id="PF01925">
    <property type="entry name" value="TauE"/>
    <property type="match status" value="1"/>
</dbReference>
<evidence type="ECO:0000256" key="5">
    <source>
        <dbReference type="ARBA" id="ARBA00023136"/>
    </source>
</evidence>
<feature type="transmembrane region" description="Helical" evidence="6">
    <location>
        <begin position="166"/>
        <end position="189"/>
    </location>
</feature>
<dbReference type="InterPro" id="IPR002781">
    <property type="entry name" value="TM_pro_TauE-like"/>
</dbReference>
<gene>
    <name evidence="7" type="ORF">ACFPDQ_01925</name>
</gene>
<feature type="transmembrane region" description="Helical" evidence="6">
    <location>
        <begin position="229"/>
        <end position="245"/>
    </location>
</feature>
<keyword evidence="6" id="KW-1003">Cell membrane</keyword>
<feature type="transmembrane region" description="Helical" evidence="6">
    <location>
        <begin position="257"/>
        <end position="275"/>
    </location>
</feature>
<evidence type="ECO:0000256" key="6">
    <source>
        <dbReference type="RuleBase" id="RU363041"/>
    </source>
</evidence>
<keyword evidence="4 6" id="KW-1133">Transmembrane helix</keyword>
<dbReference type="RefSeq" id="WP_119330463.1">
    <property type="nucleotide sequence ID" value="NZ_JBHSJH010000001.1"/>
</dbReference>
<evidence type="ECO:0000256" key="4">
    <source>
        <dbReference type="ARBA" id="ARBA00022989"/>
    </source>
</evidence>
<dbReference type="InterPro" id="IPR051598">
    <property type="entry name" value="TSUP/Inactive_protease-like"/>
</dbReference>
<evidence type="ECO:0000256" key="3">
    <source>
        <dbReference type="ARBA" id="ARBA00022692"/>
    </source>
</evidence>
<dbReference type="EMBL" id="JBHSJH010000001">
    <property type="protein sequence ID" value="MFC4891807.1"/>
    <property type="molecule type" value="Genomic_DNA"/>
</dbReference>
<evidence type="ECO:0000313" key="8">
    <source>
        <dbReference type="Proteomes" id="UP001595926"/>
    </source>
</evidence>
<protein>
    <recommendedName>
        <fullName evidence="6">Probable membrane transporter protein</fullName>
    </recommendedName>
</protein>
<dbReference type="PANTHER" id="PTHR43701">
    <property type="entry name" value="MEMBRANE TRANSPORTER PROTEIN MJ0441-RELATED"/>
    <property type="match status" value="1"/>
</dbReference>
<feature type="transmembrane region" description="Helical" evidence="6">
    <location>
        <begin position="78"/>
        <end position="98"/>
    </location>
</feature>
<evidence type="ECO:0000313" key="7">
    <source>
        <dbReference type="EMBL" id="MFC4891807.1"/>
    </source>
</evidence>
<feature type="transmembrane region" description="Helical" evidence="6">
    <location>
        <begin position="12"/>
        <end position="41"/>
    </location>
</feature>
<comment type="similarity">
    <text evidence="2 6">Belongs to the 4-toluene sulfonate uptake permease (TSUP) (TC 2.A.102) family.</text>
</comment>
<organism evidence="7 8">
    <name type="scientific">Pseudofrancisella aestuarii</name>
    <dbReference type="NCBI Taxonomy" id="2670347"/>
    <lineage>
        <taxon>Bacteria</taxon>
        <taxon>Pseudomonadati</taxon>
        <taxon>Pseudomonadota</taxon>
        <taxon>Gammaproteobacteria</taxon>
        <taxon>Thiotrichales</taxon>
        <taxon>Francisellaceae</taxon>
        <taxon>Pseudofrancisella</taxon>
    </lineage>
</organism>
<proteinExistence type="inferred from homology"/>
<evidence type="ECO:0000256" key="1">
    <source>
        <dbReference type="ARBA" id="ARBA00004141"/>
    </source>
</evidence>
<comment type="caution">
    <text evidence="7">The sequence shown here is derived from an EMBL/GenBank/DDBJ whole genome shotgun (WGS) entry which is preliminary data.</text>
</comment>
<keyword evidence="3 6" id="KW-0812">Transmembrane</keyword>
<reference evidence="8" key="1">
    <citation type="journal article" date="2019" name="Int. J. Syst. Evol. Microbiol.">
        <title>The Global Catalogue of Microorganisms (GCM) 10K type strain sequencing project: providing services to taxonomists for standard genome sequencing and annotation.</title>
        <authorList>
            <consortium name="The Broad Institute Genomics Platform"/>
            <consortium name="The Broad Institute Genome Sequencing Center for Infectious Disease"/>
            <person name="Wu L."/>
            <person name="Ma J."/>
        </authorList>
    </citation>
    <scope>NUCLEOTIDE SEQUENCE [LARGE SCALE GENOMIC DNA]</scope>
    <source>
        <strain evidence="8">CGMCC 1.13718</strain>
    </source>
</reference>
<sequence>MTNIFVFDFLIFIVSIIGGLLGSMVGLGGAAIITPFLVVFMGVNVHHAMGAALLSIICTSTASSIVSMKSHGLTKEKLGIFLALATSVGAIFGAKVSIMINVESLSLIYALILITMAILSLSRNKSDLGDYSKPTSKLAYKLQLVDSVTILNKKYDYKVYNIGPGFISMVGAGFLSGLLGIGAGAFKVIGMDKIMKIPFKVSASTSSFIMGLTAFAGASAYYFAGYIDPIIAMPIALGTLIGATIGSKSMSLVPVRILRFIFFLVVISAAIQMLYKSF</sequence>
<feature type="transmembrane region" description="Helical" evidence="6">
    <location>
        <begin position="48"/>
        <end position="66"/>
    </location>
</feature>
<feature type="transmembrane region" description="Helical" evidence="6">
    <location>
        <begin position="201"/>
        <end position="223"/>
    </location>
</feature>
<evidence type="ECO:0000256" key="2">
    <source>
        <dbReference type="ARBA" id="ARBA00009142"/>
    </source>
</evidence>
<dbReference type="Proteomes" id="UP001595926">
    <property type="component" value="Unassembled WGS sequence"/>
</dbReference>